<dbReference type="InterPro" id="IPR042185">
    <property type="entry name" value="Serpin_sf_2"/>
</dbReference>
<keyword evidence="5" id="KW-1185">Reference proteome</keyword>
<evidence type="ECO:0000259" key="3">
    <source>
        <dbReference type="SMART" id="SM00093"/>
    </source>
</evidence>
<sequence length="448" mass="52007">MNQFLEGISNSLADFSLATAAEFFKETSRNAVFSPYSLFIALFLTSAVNPPVSQQILKRLSFPNTEISQIDQIMQLKYLVKNIETVPPFKRPFNSPSFENFINNYNFTDDQKHIAYVILKKMTNKEKTDLPNEREKKFEYFLEKVTNGFDGNESSSLSKRVKSYKHLIKKDLVKYPVIAGSNFLFINSKTNFSLSDRVLKRMRDFIFETEFPSPGYELINEKVNLCTRGLIPNFLTPSDLSQSSLFLAVNTIYFKAKWENKFSRTNQQIPFYSFNDKETPTDFIKSTVSTKVYDRDGIVYIKLNYFRTQFVFEILMPKTIDHKKVDSELFNEFKQKAYHENFFIKYEKRARESTVFLMMPKFTIKTELMNFDKAINIPLLDSIVQKVVMIVNEEGTEAAAASGVQIKSARLDDPKVIKIDHPFIFVIRDPATQGILFMGEFYAPEETK</sequence>
<comment type="similarity">
    <text evidence="1 2">Belongs to the serpin family.</text>
</comment>
<feature type="domain" description="Serpin" evidence="3">
    <location>
        <begin position="21"/>
        <end position="444"/>
    </location>
</feature>
<proteinExistence type="inferred from homology"/>
<dbReference type="Gene3D" id="2.30.39.10">
    <property type="entry name" value="Alpha-1-antitrypsin, domain 1"/>
    <property type="match status" value="1"/>
</dbReference>
<dbReference type="AlphaFoldDB" id="A0A1J4KGJ0"/>
<reference evidence="4" key="1">
    <citation type="submission" date="2016-10" db="EMBL/GenBank/DDBJ databases">
        <authorList>
            <person name="Benchimol M."/>
            <person name="Almeida L.G."/>
            <person name="Vasconcelos A.T."/>
            <person name="Perreira-Neves A."/>
            <person name="Rosa I.A."/>
            <person name="Tasca T."/>
            <person name="Bogo M.R."/>
            <person name="de Souza W."/>
        </authorList>
    </citation>
    <scope>NUCLEOTIDE SEQUENCE [LARGE SCALE GENOMIC DNA]</scope>
    <source>
        <strain evidence="4">K</strain>
    </source>
</reference>
<comment type="caution">
    <text evidence="4">The sequence shown here is derived from an EMBL/GenBank/DDBJ whole genome shotgun (WGS) entry which is preliminary data.</text>
</comment>
<dbReference type="PROSITE" id="PS00284">
    <property type="entry name" value="SERPIN"/>
    <property type="match status" value="1"/>
</dbReference>
<evidence type="ECO:0000256" key="2">
    <source>
        <dbReference type="RuleBase" id="RU000411"/>
    </source>
</evidence>
<dbReference type="InterPro" id="IPR023796">
    <property type="entry name" value="Serpin_dom"/>
</dbReference>
<dbReference type="CDD" id="cd00172">
    <property type="entry name" value="serpin"/>
    <property type="match status" value="1"/>
</dbReference>
<dbReference type="SMART" id="SM00093">
    <property type="entry name" value="SERPIN"/>
    <property type="match status" value="1"/>
</dbReference>
<organism evidence="4 5">
    <name type="scientific">Tritrichomonas foetus</name>
    <dbReference type="NCBI Taxonomy" id="1144522"/>
    <lineage>
        <taxon>Eukaryota</taxon>
        <taxon>Metamonada</taxon>
        <taxon>Parabasalia</taxon>
        <taxon>Tritrichomonadida</taxon>
        <taxon>Tritrichomonadidae</taxon>
        <taxon>Tritrichomonas</taxon>
    </lineage>
</organism>
<dbReference type="Pfam" id="PF00079">
    <property type="entry name" value="Serpin"/>
    <property type="match status" value="2"/>
</dbReference>
<dbReference type="EMBL" id="MLAK01000619">
    <property type="protein sequence ID" value="OHT10170.1"/>
    <property type="molecule type" value="Genomic_DNA"/>
</dbReference>
<dbReference type="PANTHER" id="PTHR11461:SF211">
    <property type="entry name" value="GH10112P-RELATED"/>
    <property type="match status" value="1"/>
</dbReference>
<accession>A0A1J4KGJ0</accession>
<dbReference type="OrthoDB" id="1063785at2759"/>
<evidence type="ECO:0000256" key="1">
    <source>
        <dbReference type="ARBA" id="ARBA00009500"/>
    </source>
</evidence>
<dbReference type="InterPro" id="IPR023795">
    <property type="entry name" value="Serpin_CS"/>
</dbReference>
<evidence type="ECO:0000313" key="5">
    <source>
        <dbReference type="Proteomes" id="UP000179807"/>
    </source>
</evidence>
<evidence type="ECO:0000313" key="4">
    <source>
        <dbReference type="EMBL" id="OHT10170.1"/>
    </source>
</evidence>
<dbReference type="Gene3D" id="6.20.40.10">
    <property type="match status" value="1"/>
</dbReference>
<dbReference type="Proteomes" id="UP000179807">
    <property type="component" value="Unassembled WGS sequence"/>
</dbReference>
<dbReference type="Gene3D" id="2.10.310.10">
    <property type="entry name" value="Serpins superfamily"/>
    <property type="match status" value="1"/>
</dbReference>
<protein>
    <recommendedName>
        <fullName evidence="3">Serpin domain-containing protein</fullName>
    </recommendedName>
</protein>
<dbReference type="InterPro" id="IPR000215">
    <property type="entry name" value="Serpin_fam"/>
</dbReference>
<gene>
    <name evidence="4" type="ORF">TRFO_20636</name>
</gene>
<dbReference type="Gene3D" id="3.30.497.10">
    <property type="entry name" value="Antithrombin, subunit I, domain 2"/>
    <property type="match status" value="1"/>
</dbReference>
<dbReference type="GO" id="GO:0005615">
    <property type="term" value="C:extracellular space"/>
    <property type="evidence" value="ECO:0007669"/>
    <property type="project" value="InterPro"/>
</dbReference>
<dbReference type="VEuPathDB" id="TrichDB:TRFO_20636"/>
<name>A0A1J4KGJ0_9EUKA</name>
<dbReference type="SUPFAM" id="SSF56574">
    <property type="entry name" value="Serpins"/>
    <property type="match status" value="1"/>
</dbReference>
<dbReference type="GO" id="GO:0004867">
    <property type="term" value="F:serine-type endopeptidase inhibitor activity"/>
    <property type="evidence" value="ECO:0007669"/>
    <property type="project" value="InterPro"/>
</dbReference>
<dbReference type="InterPro" id="IPR042178">
    <property type="entry name" value="Serpin_sf_1"/>
</dbReference>
<dbReference type="InterPro" id="IPR036186">
    <property type="entry name" value="Serpin_sf"/>
</dbReference>
<dbReference type="PANTHER" id="PTHR11461">
    <property type="entry name" value="SERINE PROTEASE INHIBITOR, SERPIN"/>
    <property type="match status" value="1"/>
</dbReference>
<dbReference type="RefSeq" id="XP_068363306.1">
    <property type="nucleotide sequence ID" value="XM_068501518.1"/>
</dbReference>
<dbReference type="GeneID" id="94836222"/>